<dbReference type="InterPro" id="IPR038717">
    <property type="entry name" value="Tc1-like_DDE_dom"/>
</dbReference>
<dbReference type="Proteomes" id="UP000239415">
    <property type="component" value="Unassembled WGS sequence"/>
</dbReference>
<name>A0A2T0KD33_9ACTN</name>
<organism evidence="2 3">
    <name type="scientific">Actinoplanes italicus</name>
    <dbReference type="NCBI Taxonomy" id="113567"/>
    <lineage>
        <taxon>Bacteria</taxon>
        <taxon>Bacillati</taxon>
        <taxon>Actinomycetota</taxon>
        <taxon>Actinomycetes</taxon>
        <taxon>Micromonosporales</taxon>
        <taxon>Micromonosporaceae</taxon>
        <taxon>Actinoplanes</taxon>
    </lineage>
</organism>
<comment type="caution">
    <text evidence="2">The sequence shown here is derived from an EMBL/GenBank/DDBJ whole genome shotgun (WGS) entry which is preliminary data.</text>
</comment>
<reference evidence="2 3" key="1">
    <citation type="submission" date="2018-03" db="EMBL/GenBank/DDBJ databases">
        <title>Genomic Encyclopedia of Archaeal and Bacterial Type Strains, Phase II (KMG-II): from individual species to whole genera.</title>
        <authorList>
            <person name="Goeker M."/>
        </authorList>
    </citation>
    <scope>NUCLEOTIDE SEQUENCE [LARGE SCALE GENOMIC DNA]</scope>
    <source>
        <strain evidence="2 3">DSM 43146</strain>
    </source>
</reference>
<dbReference type="OrthoDB" id="341531at2"/>
<gene>
    <name evidence="2" type="ORF">CLV67_1061</name>
</gene>
<dbReference type="EMBL" id="PVMZ01000006">
    <property type="protein sequence ID" value="PRX21228.1"/>
    <property type="molecule type" value="Genomic_DNA"/>
</dbReference>
<dbReference type="Gene3D" id="3.30.420.10">
    <property type="entry name" value="Ribonuclease H-like superfamily/Ribonuclease H"/>
    <property type="match status" value="1"/>
</dbReference>
<sequence>MAGAKRIAAGSGAWICFADECGQTLRAAKATTWAPRGVTPVVKVTAKGTVRVSVAGLCCYRPGHRSRLIYRTRLYHGRKGEQKGFREPQLIGLLDAAHQQLQGPIVLIWDRLSLHRTHAIRAAIARRPWLRVYELPSYAPELNPVEKVWSTMKRSMANHAVRTATALAAAVKNRLKRMQYRHDLVDGYLTATGLSPPAPTRP</sequence>
<dbReference type="Pfam" id="PF13358">
    <property type="entry name" value="DDE_3"/>
    <property type="match status" value="1"/>
</dbReference>
<dbReference type="GO" id="GO:0003676">
    <property type="term" value="F:nucleic acid binding"/>
    <property type="evidence" value="ECO:0007669"/>
    <property type="project" value="InterPro"/>
</dbReference>
<feature type="domain" description="Tc1-like transposase DDE" evidence="1">
    <location>
        <begin position="15"/>
        <end position="165"/>
    </location>
</feature>
<proteinExistence type="predicted"/>
<dbReference type="RefSeq" id="WP_146169188.1">
    <property type="nucleotide sequence ID" value="NZ_PVMZ01000006.1"/>
</dbReference>
<evidence type="ECO:0000313" key="2">
    <source>
        <dbReference type="EMBL" id="PRX21228.1"/>
    </source>
</evidence>
<evidence type="ECO:0000313" key="3">
    <source>
        <dbReference type="Proteomes" id="UP000239415"/>
    </source>
</evidence>
<keyword evidence="3" id="KW-1185">Reference proteome</keyword>
<dbReference type="InterPro" id="IPR036397">
    <property type="entry name" value="RNaseH_sf"/>
</dbReference>
<evidence type="ECO:0000259" key="1">
    <source>
        <dbReference type="Pfam" id="PF13358"/>
    </source>
</evidence>
<dbReference type="AlphaFoldDB" id="A0A2T0KD33"/>
<protein>
    <submittedName>
        <fullName evidence="2">Putative transposase</fullName>
    </submittedName>
</protein>
<accession>A0A2T0KD33</accession>